<evidence type="ECO:0000313" key="2">
    <source>
        <dbReference type="EMBL" id="PNT43555.1"/>
    </source>
</evidence>
<dbReference type="InParanoid" id="A0A2K2B1A2"/>
<feature type="compositionally biased region" description="Pro residues" evidence="1">
    <location>
        <begin position="12"/>
        <end position="23"/>
    </location>
</feature>
<dbReference type="Proteomes" id="UP000006729">
    <property type="component" value="Chromosome 3"/>
</dbReference>
<accession>A0A2K2B1A2</accession>
<evidence type="ECO:0000256" key="1">
    <source>
        <dbReference type="SAM" id="MobiDB-lite"/>
    </source>
</evidence>
<dbReference type="AlphaFoldDB" id="A0A2K2B1A2"/>
<keyword evidence="3" id="KW-1185">Reference proteome</keyword>
<evidence type="ECO:0000313" key="3">
    <source>
        <dbReference type="Proteomes" id="UP000006729"/>
    </source>
</evidence>
<reference evidence="2 3" key="1">
    <citation type="journal article" date="2006" name="Science">
        <title>The genome of black cottonwood, Populus trichocarpa (Torr. &amp; Gray).</title>
        <authorList>
            <person name="Tuskan G.A."/>
            <person name="Difazio S."/>
            <person name="Jansson S."/>
            <person name="Bohlmann J."/>
            <person name="Grigoriev I."/>
            <person name="Hellsten U."/>
            <person name="Putnam N."/>
            <person name="Ralph S."/>
            <person name="Rombauts S."/>
            <person name="Salamov A."/>
            <person name="Schein J."/>
            <person name="Sterck L."/>
            <person name="Aerts A."/>
            <person name="Bhalerao R.R."/>
            <person name="Bhalerao R.P."/>
            <person name="Blaudez D."/>
            <person name="Boerjan W."/>
            <person name="Brun A."/>
            <person name="Brunner A."/>
            <person name="Busov V."/>
            <person name="Campbell M."/>
            <person name="Carlson J."/>
            <person name="Chalot M."/>
            <person name="Chapman J."/>
            <person name="Chen G.L."/>
            <person name="Cooper D."/>
            <person name="Coutinho P.M."/>
            <person name="Couturier J."/>
            <person name="Covert S."/>
            <person name="Cronk Q."/>
            <person name="Cunningham R."/>
            <person name="Davis J."/>
            <person name="Degroeve S."/>
            <person name="Dejardin A."/>
            <person name="Depamphilis C."/>
            <person name="Detter J."/>
            <person name="Dirks B."/>
            <person name="Dubchak I."/>
            <person name="Duplessis S."/>
            <person name="Ehlting J."/>
            <person name="Ellis B."/>
            <person name="Gendler K."/>
            <person name="Goodstein D."/>
            <person name="Gribskov M."/>
            <person name="Grimwood J."/>
            <person name="Groover A."/>
            <person name="Gunter L."/>
            <person name="Hamberger B."/>
            <person name="Heinze B."/>
            <person name="Helariutta Y."/>
            <person name="Henrissat B."/>
            <person name="Holligan D."/>
            <person name="Holt R."/>
            <person name="Huang W."/>
            <person name="Islam-Faridi N."/>
            <person name="Jones S."/>
            <person name="Jones-Rhoades M."/>
            <person name="Jorgensen R."/>
            <person name="Joshi C."/>
            <person name="Kangasjarvi J."/>
            <person name="Karlsson J."/>
            <person name="Kelleher C."/>
            <person name="Kirkpatrick R."/>
            <person name="Kirst M."/>
            <person name="Kohler A."/>
            <person name="Kalluri U."/>
            <person name="Larimer F."/>
            <person name="Leebens-Mack J."/>
            <person name="Leple J.C."/>
            <person name="Locascio P."/>
            <person name="Lou Y."/>
            <person name="Lucas S."/>
            <person name="Martin F."/>
            <person name="Montanini B."/>
            <person name="Napoli C."/>
            <person name="Nelson D.R."/>
            <person name="Nelson C."/>
            <person name="Nieminen K."/>
            <person name="Nilsson O."/>
            <person name="Pereda V."/>
            <person name="Peter G."/>
            <person name="Philippe R."/>
            <person name="Pilate G."/>
            <person name="Poliakov A."/>
            <person name="Razumovskaya J."/>
            <person name="Richardson P."/>
            <person name="Rinaldi C."/>
            <person name="Ritland K."/>
            <person name="Rouze P."/>
            <person name="Ryaboy D."/>
            <person name="Schmutz J."/>
            <person name="Schrader J."/>
            <person name="Segerman B."/>
            <person name="Shin H."/>
            <person name="Siddiqui A."/>
            <person name="Sterky F."/>
            <person name="Terry A."/>
            <person name="Tsai C.J."/>
            <person name="Uberbacher E."/>
            <person name="Unneberg P."/>
            <person name="Vahala J."/>
            <person name="Wall K."/>
            <person name="Wessler S."/>
            <person name="Yang G."/>
            <person name="Yin T."/>
            <person name="Douglas C."/>
            <person name="Marra M."/>
            <person name="Sandberg G."/>
            <person name="Van de Peer Y."/>
            <person name="Rokhsar D."/>
        </authorList>
    </citation>
    <scope>NUCLEOTIDE SEQUENCE [LARGE SCALE GENOMIC DNA]</scope>
    <source>
        <strain evidence="3">cv. Nisqually</strain>
    </source>
</reference>
<name>A0A2K2B1A2_POPTR</name>
<gene>
    <name evidence="2" type="ORF">POPTR_003G040600</name>
</gene>
<feature type="region of interest" description="Disordered" evidence="1">
    <location>
        <begin position="1"/>
        <end position="25"/>
    </location>
</feature>
<sequence>MQAKQYTHQSNNPPPSLTSPPSLPGVVPCAPSKIVHGIDDSMQDVVVVAGREPPRGRKQYMTHSMVAATEKLVSMRRLMLLFSMKAVVLQRFGLCIVHVSLL</sequence>
<protein>
    <submittedName>
        <fullName evidence="2">Uncharacterized protein</fullName>
    </submittedName>
</protein>
<dbReference type="EMBL" id="CM009292">
    <property type="protein sequence ID" value="PNT43555.1"/>
    <property type="molecule type" value="Genomic_DNA"/>
</dbReference>
<proteinExistence type="predicted"/>
<organism evidence="2 3">
    <name type="scientific">Populus trichocarpa</name>
    <name type="common">Western balsam poplar</name>
    <name type="synonym">Populus balsamifera subsp. trichocarpa</name>
    <dbReference type="NCBI Taxonomy" id="3694"/>
    <lineage>
        <taxon>Eukaryota</taxon>
        <taxon>Viridiplantae</taxon>
        <taxon>Streptophyta</taxon>
        <taxon>Embryophyta</taxon>
        <taxon>Tracheophyta</taxon>
        <taxon>Spermatophyta</taxon>
        <taxon>Magnoliopsida</taxon>
        <taxon>eudicotyledons</taxon>
        <taxon>Gunneridae</taxon>
        <taxon>Pentapetalae</taxon>
        <taxon>rosids</taxon>
        <taxon>fabids</taxon>
        <taxon>Malpighiales</taxon>
        <taxon>Salicaceae</taxon>
        <taxon>Saliceae</taxon>
        <taxon>Populus</taxon>
    </lineage>
</organism>